<accession>A0ABV7VSE9</accession>
<name>A0ABV7VSE9_9GAMM</name>
<keyword evidence="1" id="KW-0812">Transmembrane</keyword>
<keyword evidence="3" id="KW-1185">Reference proteome</keyword>
<dbReference type="EMBL" id="JBHRYB010000005">
    <property type="protein sequence ID" value="MFC3679686.1"/>
    <property type="molecule type" value="Genomic_DNA"/>
</dbReference>
<reference evidence="3" key="1">
    <citation type="journal article" date="2019" name="Int. J. Syst. Evol. Microbiol.">
        <title>The Global Catalogue of Microorganisms (GCM) 10K type strain sequencing project: providing services to taxonomists for standard genome sequencing and annotation.</title>
        <authorList>
            <consortium name="The Broad Institute Genomics Platform"/>
            <consortium name="The Broad Institute Genome Sequencing Center for Infectious Disease"/>
            <person name="Wu L."/>
            <person name="Ma J."/>
        </authorList>
    </citation>
    <scope>NUCLEOTIDE SEQUENCE [LARGE SCALE GENOMIC DNA]</scope>
    <source>
        <strain evidence="3">KCTC 42424</strain>
    </source>
</reference>
<organism evidence="2 3">
    <name type="scientific">Bacterioplanoides pacificum</name>
    <dbReference type="NCBI Taxonomy" id="1171596"/>
    <lineage>
        <taxon>Bacteria</taxon>
        <taxon>Pseudomonadati</taxon>
        <taxon>Pseudomonadota</taxon>
        <taxon>Gammaproteobacteria</taxon>
        <taxon>Oceanospirillales</taxon>
        <taxon>Oceanospirillaceae</taxon>
        <taxon>Bacterioplanoides</taxon>
    </lineage>
</organism>
<feature type="transmembrane region" description="Helical" evidence="1">
    <location>
        <begin position="37"/>
        <end position="57"/>
    </location>
</feature>
<gene>
    <name evidence="2" type="ORF">ACFOMG_06135</name>
</gene>
<sequence length="119" mass="13481">MVRLMAWLALWLHLLAVVVLGALIAMSSDGNAVMGWLLFIGVDFPVSLGLVGLSYLIDGTAWLSPLDASGQYSIWRDINNFWLPALYNGLVGSVWWYWLVRLSGNLLLRCLHYWKNRQS</sequence>
<evidence type="ECO:0000313" key="2">
    <source>
        <dbReference type="EMBL" id="MFC3679686.1"/>
    </source>
</evidence>
<keyword evidence="1" id="KW-0472">Membrane</keyword>
<proteinExistence type="predicted"/>
<dbReference type="RefSeq" id="WP_376865437.1">
    <property type="nucleotide sequence ID" value="NZ_JBHRYB010000005.1"/>
</dbReference>
<evidence type="ECO:0000256" key="1">
    <source>
        <dbReference type="SAM" id="Phobius"/>
    </source>
</evidence>
<comment type="caution">
    <text evidence="2">The sequence shown here is derived from an EMBL/GenBank/DDBJ whole genome shotgun (WGS) entry which is preliminary data.</text>
</comment>
<dbReference type="Proteomes" id="UP001595722">
    <property type="component" value="Unassembled WGS sequence"/>
</dbReference>
<protein>
    <submittedName>
        <fullName evidence="2">Uncharacterized protein</fullName>
    </submittedName>
</protein>
<feature type="transmembrane region" description="Helical" evidence="1">
    <location>
        <begin position="78"/>
        <end position="98"/>
    </location>
</feature>
<keyword evidence="1" id="KW-1133">Transmembrane helix</keyword>
<evidence type="ECO:0000313" key="3">
    <source>
        <dbReference type="Proteomes" id="UP001595722"/>
    </source>
</evidence>